<feature type="compositionally biased region" description="Polar residues" evidence="1">
    <location>
        <begin position="57"/>
        <end position="66"/>
    </location>
</feature>
<accession>A0A9N8H7P8</accession>
<evidence type="ECO:0000313" key="2">
    <source>
        <dbReference type="EMBL" id="CAB9504176.1"/>
    </source>
</evidence>
<comment type="caution">
    <text evidence="2">The sequence shown here is derived from an EMBL/GenBank/DDBJ whole genome shotgun (WGS) entry which is preliminary data.</text>
</comment>
<evidence type="ECO:0000313" key="3">
    <source>
        <dbReference type="Proteomes" id="UP001153069"/>
    </source>
</evidence>
<gene>
    <name evidence="2" type="ORF">SEMRO_188_G081250.1</name>
</gene>
<protein>
    <submittedName>
        <fullName evidence="2">Uncharacterized protein</fullName>
    </submittedName>
</protein>
<keyword evidence="3" id="KW-1185">Reference proteome</keyword>
<reference evidence="2" key="1">
    <citation type="submission" date="2020-06" db="EMBL/GenBank/DDBJ databases">
        <authorList>
            <consortium name="Plant Systems Biology data submission"/>
        </authorList>
    </citation>
    <scope>NUCLEOTIDE SEQUENCE</scope>
    <source>
        <strain evidence="2">D6</strain>
    </source>
</reference>
<organism evidence="2 3">
    <name type="scientific">Seminavis robusta</name>
    <dbReference type="NCBI Taxonomy" id="568900"/>
    <lineage>
        <taxon>Eukaryota</taxon>
        <taxon>Sar</taxon>
        <taxon>Stramenopiles</taxon>
        <taxon>Ochrophyta</taxon>
        <taxon>Bacillariophyta</taxon>
        <taxon>Bacillariophyceae</taxon>
        <taxon>Bacillariophycidae</taxon>
        <taxon>Naviculales</taxon>
        <taxon>Naviculaceae</taxon>
        <taxon>Seminavis</taxon>
    </lineage>
</organism>
<feature type="region of interest" description="Disordered" evidence="1">
    <location>
        <begin position="46"/>
        <end position="142"/>
    </location>
</feature>
<evidence type="ECO:0000256" key="1">
    <source>
        <dbReference type="SAM" id="MobiDB-lite"/>
    </source>
</evidence>
<dbReference type="Proteomes" id="UP001153069">
    <property type="component" value="Unassembled WGS sequence"/>
</dbReference>
<dbReference type="EMBL" id="CAICTM010000187">
    <property type="protein sequence ID" value="CAB9504176.1"/>
    <property type="molecule type" value="Genomic_DNA"/>
</dbReference>
<proteinExistence type="predicted"/>
<dbReference type="AlphaFoldDB" id="A0A9N8H7P8"/>
<name>A0A9N8H7P8_9STRA</name>
<feature type="compositionally biased region" description="Acidic residues" evidence="1">
    <location>
        <begin position="67"/>
        <end position="107"/>
    </location>
</feature>
<sequence>MDENQILLLGWMSPAMIAEVATALKSIGSTIERKGTVLTVTFPTCPAEAVDAGSTPRAETNTLQTLTDDEKEDSEKEESEKEDSEKEDDSGSETEFNESDLDEFDDESFYKPAVKERPTRSTRSTPCYDDDDFLDSQDFRFS</sequence>